<reference evidence="7" key="1">
    <citation type="submission" date="2023-10" db="EMBL/GenBank/DDBJ databases">
        <authorList>
            <person name="Hackl T."/>
        </authorList>
    </citation>
    <scope>NUCLEOTIDE SEQUENCE</scope>
</reference>
<proteinExistence type="inferred from homology"/>
<keyword evidence="4" id="KW-0624">Polysaccharide degradation</keyword>
<feature type="domain" description="Pectate lyase" evidence="6">
    <location>
        <begin position="122"/>
        <end position="361"/>
    </location>
</feature>
<comment type="subcellular location">
    <subcellularLocation>
        <location evidence="4">Secreted</location>
    </subcellularLocation>
</comment>
<dbReference type="SMART" id="SM00656">
    <property type="entry name" value="Amb_all"/>
    <property type="match status" value="1"/>
</dbReference>
<keyword evidence="4" id="KW-0964">Secreted</keyword>
<evidence type="ECO:0000313" key="8">
    <source>
        <dbReference type="Proteomes" id="UP001295740"/>
    </source>
</evidence>
<evidence type="ECO:0000259" key="6">
    <source>
        <dbReference type="SMART" id="SM00656"/>
    </source>
</evidence>
<comment type="similarity">
    <text evidence="1 4">Belongs to the polysaccharide lyase 1 family.</text>
</comment>
<dbReference type="AlphaFoldDB" id="A0AAI8VKP8"/>
<evidence type="ECO:0000313" key="7">
    <source>
        <dbReference type="EMBL" id="CAJ2506711.1"/>
    </source>
</evidence>
<feature type="signal peptide" evidence="5">
    <location>
        <begin position="1"/>
        <end position="19"/>
    </location>
</feature>
<organism evidence="7 8">
    <name type="scientific">Anthostomella pinea</name>
    <dbReference type="NCBI Taxonomy" id="933095"/>
    <lineage>
        <taxon>Eukaryota</taxon>
        <taxon>Fungi</taxon>
        <taxon>Dikarya</taxon>
        <taxon>Ascomycota</taxon>
        <taxon>Pezizomycotina</taxon>
        <taxon>Sordariomycetes</taxon>
        <taxon>Xylariomycetidae</taxon>
        <taxon>Xylariales</taxon>
        <taxon>Xylariaceae</taxon>
        <taxon>Anthostomella</taxon>
    </lineage>
</organism>
<keyword evidence="3 4" id="KW-0456">Lyase</keyword>
<dbReference type="InterPro" id="IPR045032">
    <property type="entry name" value="PEL"/>
</dbReference>
<gene>
    <name evidence="7" type="ORF">KHLLAP_LOCUS7179</name>
</gene>
<dbReference type="EMBL" id="CAUWAG010000010">
    <property type="protein sequence ID" value="CAJ2506711.1"/>
    <property type="molecule type" value="Genomic_DNA"/>
</dbReference>
<comment type="caution">
    <text evidence="7">The sequence shown here is derived from an EMBL/GenBank/DDBJ whole genome shotgun (WGS) entry which is preliminary data.</text>
</comment>
<dbReference type="InterPro" id="IPR012334">
    <property type="entry name" value="Pectin_lyas_fold"/>
</dbReference>
<dbReference type="Pfam" id="PF00544">
    <property type="entry name" value="Pectate_lyase_4"/>
    <property type="match status" value="1"/>
</dbReference>
<dbReference type="GO" id="GO:0005576">
    <property type="term" value="C:extracellular region"/>
    <property type="evidence" value="ECO:0007669"/>
    <property type="project" value="UniProtKB-SubCell"/>
</dbReference>
<evidence type="ECO:0000256" key="2">
    <source>
        <dbReference type="ARBA" id="ARBA00022729"/>
    </source>
</evidence>
<keyword evidence="2 5" id="KW-0732">Signal</keyword>
<protein>
    <submittedName>
        <fullName evidence="7">Uu.00g078970.m01.CDS01</fullName>
    </submittedName>
</protein>
<dbReference type="InterPro" id="IPR002022">
    <property type="entry name" value="Pec_lyase"/>
</dbReference>
<dbReference type="Gene3D" id="2.160.20.10">
    <property type="entry name" value="Single-stranded right-handed beta-helix, Pectin lyase-like"/>
    <property type="match status" value="1"/>
</dbReference>
<evidence type="ECO:0000256" key="5">
    <source>
        <dbReference type="SAM" id="SignalP"/>
    </source>
</evidence>
<keyword evidence="8" id="KW-1185">Reference proteome</keyword>
<sequence>MLFPQTLLLAWLGIGPAYAKLEGSGPGLGRRQAATLPDRTPFGFGSQATGGGSPAAPNSTYVVDNMMDLRTVLAMDTPRTVYVQGEIIGSQINETAFGSCQYYIDSSNVPEYNFTLYIMAYNTTYTDSVKAAMAADQTFEGRNATEYLTLLNHQNWDGGSELTGEIQGWRGTAQNVQKSLESIDAKGNLTLIGSDSAAYLNGVSLIFNTRSNIIIRNLRISPPRDCFPAPETYPSSWNARYDAISFVTTTNAWLDGNILEDGPQPVAPDDFIWGWKVDRYDGLFDVEDGSDNITFSHNIVANHHKSMLWGGGEKEGPRDIGKMRFTVFGNHFVNSSSRNPLMRFGTFYVVNNLFSNYQNQEPLFDYINDDGVEAVSTGIRKRDDAYAPDFQYHLGIYNMSSVLVSGNYWDQTGTDPNDKTRFFTFQNLATPDLPGTFCSPPDLSTADASTNSQLSSLTQPQSSINGVGLNMTDNVFQTFEYYLTTHDDSVLAGLVGSCEKFAGQDMPVSFETTEEVYEYVNSNAGQVGRNVP</sequence>
<name>A0AAI8VKP8_9PEZI</name>
<dbReference type="InterPro" id="IPR011050">
    <property type="entry name" value="Pectin_lyase_fold/virulence"/>
</dbReference>
<dbReference type="SUPFAM" id="SSF51126">
    <property type="entry name" value="Pectin lyase-like"/>
    <property type="match status" value="1"/>
</dbReference>
<feature type="chain" id="PRO_5042537927" evidence="5">
    <location>
        <begin position="20"/>
        <end position="532"/>
    </location>
</feature>
<dbReference type="GO" id="GO:0030570">
    <property type="term" value="F:pectate lyase activity"/>
    <property type="evidence" value="ECO:0007669"/>
    <property type="project" value="InterPro"/>
</dbReference>
<dbReference type="GO" id="GO:0000272">
    <property type="term" value="P:polysaccharide catabolic process"/>
    <property type="evidence" value="ECO:0007669"/>
    <property type="project" value="UniProtKB-KW"/>
</dbReference>
<evidence type="ECO:0000256" key="3">
    <source>
        <dbReference type="ARBA" id="ARBA00023239"/>
    </source>
</evidence>
<accession>A0AAI8VKP8</accession>
<keyword evidence="4" id="KW-0119">Carbohydrate metabolism</keyword>
<evidence type="ECO:0000256" key="4">
    <source>
        <dbReference type="RuleBase" id="RU361173"/>
    </source>
</evidence>
<dbReference type="PANTHER" id="PTHR31683">
    <property type="entry name" value="PECTATE LYASE 18-RELATED"/>
    <property type="match status" value="1"/>
</dbReference>
<evidence type="ECO:0000256" key="1">
    <source>
        <dbReference type="ARBA" id="ARBA00010980"/>
    </source>
</evidence>
<dbReference type="Proteomes" id="UP001295740">
    <property type="component" value="Unassembled WGS sequence"/>
</dbReference>
<dbReference type="PANTHER" id="PTHR31683:SF18">
    <property type="entry name" value="PECTATE LYASE 21-RELATED"/>
    <property type="match status" value="1"/>
</dbReference>